<keyword evidence="2 4" id="KW-0689">Ribosomal protein</keyword>
<comment type="similarity">
    <text evidence="1 4 5">Belongs to the bacterial ribosomal protein bS18 family.</text>
</comment>
<comment type="function">
    <text evidence="4">Binds as a heterodimer with protein bS6 to the central domain of the 16S rRNA, where it helps stabilize the platform of the 30S subunit.</text>
</comment>
<dbReference type="AlphaFoldDB" id="A0A1F5G9X4"/>
<evidence type="ECO:0000256" key="5">
    <source>
        <dbReference type="RuleBase" id="RU003910"/>
    </source>
</evidence>
<dbReference type="Pfam" id="PF01084">
    <property type="entry name" value="Ribosomal_S18"/>
    <property type="match status" value="1"/>
</dbReference>
<keyword evidence="3 4" id="KW-0687">Ribonucleoprotein</keyword>
<proteinExistence type="inferred from homology"/>
<accession>A0A1F5G9X4</accession>
<dbReference type="Gene3D" id="4.10.640.10">
    <property type="entry name" value="Ribosomal protein S18"/>
    <property type="match status" value="1"/>
</dbReference>
<evidence type="ECO:0000256" key="1">
    <source>
        <dbReference type="ARBA" id="ARBA00005589"/>
    </source>
</evidence>
<dbReference type="InterPro" id="IPR001648">
    <property type="entry name" value="Ribosomal_bS18"/>
</dbReference>
<dbReference type="GO" id="GO:0003735">
    <property type="term" value="F:structural constituent of ribosome"/>
    <property type="evidence" value="ECO:0007669"/>
    <property type="project" value="InterPro"/>
</dbReference>
<dbReference type="GO" id="GO:0022627">
    <property type="term" value="C:cytosolic small ribosomal subunit"/>
    <property type="evidence" value="ECO:0007669"/>
    <property type="project" value="TreeGrafter"/>
</dbReference>
<dbReference type="GO" id="GO:0070181">
    <property type="term" value="F:small ribosomal subunit rRNA binding"/>
    <property type="evidence" value="ECO:0007669"/>
    <property type="project" value="TreeGrafter"/>
</dbReference>
<dbReference type="EMBL" id="MFBD01000021">
    <property type="protein sequence ID" value="OGD88650.1"/>
    <property type="molecule type" value="Genomic_DNA"/>
</dbReference>
<sequence length="75" mass="8718">MPKFMKRVPRAKNCPLCKQDLVVGYKDVPILKKHISERGKILARVRTGICSKHQRQMTRSIKRARYVALLPFAQI</sequence>
<dbReference type="InterPro" id="IPR036870">
    <property type="entry name" value="Ribosomal_bS18_sf"/>
</dbReference>
<reference evidence="6 7" key="1">
    <citation type="journal article" date="2016" name="Nat. Commun.">
        <title>Thousands of microbial genomes shed light on interconnected biogeochemical processes in an aquifer system.</title>
        <authorList>
            <person name="Anantharaman K."/>
            <person name="Brown C.T."/>
            <person name="Hug L.A."/>
            <person name="Sharon I."/>
            <person name="Castelle C.J."/>
            <person name="Probst A.J."/>
            <person name="Thomas B.C."/>
            <person name="Singh A."/>
            <person name="Wilkins M.J."/>
            <person name="Karaoz U."/>
            <person name="Brodie E.L."/>
            <person name="Williams K.H."/>
            <person name="Hubbard S.S."/>
            <person name="Banfield J.F."/>
        </authorList>
    </citation>
    <scope>NUCLEOTIDE SEQUENCE [LARGE SCALE GENOMIC DNA]</scope>
</reference>
<keyword evidence="4" id="KW-0694">RNA-binding</keyword>
<dbReference type="Proteomes" id="UP000177369">
    <property type="component" value="Unassembled WGS sequence"/>
</dbReference>
<organism evidence="6 7">
    <name type="scientific">Candidatus Curtissbacteria bacterium RIFCSPHIGHO2_02_FULL_40_16b</name>
    <dbReference type="NCBI Taxonomy" id="1797714"/>
    <lineage>
        <taxon>Bacteria</taxon>
        <taxon>Candidatus Curtissiibacteriota</taxon>
    </lineage>
</organism>
<dbReference type="PANTHER" id="PTHR13479">
    <property type="entry name" value="30S RIBOSOMAL PROTEIN S18"/>
    <property type="match status" value="1"/>
</dbReference>
<comment type="subunit">
    <text evidence="4">Part of the 30S ribosomal subunit. Forms a tight heterodimer with protein bS6.</text>
</comment>
<evidence type="ECO:0000313" key="7">
    <source>
        <dbReference type="Proteomes" id="UP000177369"/>
    </source>
</evidence>
<dbReference type="SUPFAM" id="SSF46911">
    <property type="entry name" value="Ribosomal protein S18"/>
    <property type="match status" value="1"/>
</dbReference>
<keyword evidence="4" id="KW-0699">rRNA-binding</keyword>
<gene>
    <name evidence="4" type="primary">rpsR</name>
    <name evidence="6" type="ORF">A3D04_00265</name>
</gene>
<dbReference type="NCBIfam" id="TIGR00165">
    <property type="entry name" value="S18"/>
    <property type="match status" value="1"/>
</dbReference>
<dbReference type="PRINTS" id="PR00974">
    <property type="entry name" value="RIBOSOMALS18"/>
</dbReference>
<dbReference type="HAMAP" id="MF_00270">
    <property type="entry name" value="Ribosomal_bS18"/>
    <property type="match status" value="1"/>
</dbReference>
<evidence type="ECO:0000256" key="2">
    <source>
        <dbReference type="ARBA" id="ARBA00022980"/>
    </source>
</evidence>
<evidence type="ECO:0000256" key="4">
    <source>
        <dbReference type="HAMAP-Rule" id="MF_00270"/>
    </source>
</evidence>
<dbReference type="STRING" id="1797714.A3D04_00265"/>
<protein>
    <recommendedName>
        <fullName evidence="4">Small ribosomal subunit protein bS18</fullName>
    </recommendedName>
</protein>
<evidence type="ECO:0000256" key="3">
    <source>
        <dbReference type="ARBA" id="ARBA00023274"/>
    </source>
</evidence>
<dbReference type="GO" id="GO:0006412">
    <property type="term" value="P:translation"/>
    <property type="evidence" value="ECO:0007669"/>
    <property type="project" value="UniProtKB-UniRule"/>
</dbReference>
<comment type="caution">
    <text evidence="6">The sequence shown here is derived from an EMBL/GenBank/DDBJ whole genome shotgun (WGS) entry which is preliminary data.</text>
</comment>
<evidence type="ECO:0000313" key="6">
    <source>
        <dbReference type="EMBL" id="OGD88650.1"/>
    </source>
</evidence>
<name>A0A1F5G9X4_9BACT</name>
<dbReference type="PANTHER" id="PTHR13479:SF40">
    <property type="entry name" value="SMALL RIBOSOMAL SUBUNIT PROTEIN BS18M"/>
    <property type="match status" value="1"/>
</dbReference>